<accession>B8KW13</accession>
<dbReference type="Proteomes" id="UP000004699">
    <property type="component" value="Unassembled WGS sequence"/>
</dbReference>
<evidence type="ECO:0000256" key="6">
    <source>
        <dbReference type="ARBA" id="ARBA00023211"/>
    </source>
</evidence>
<reference evidence="9" key="1">
    <citation type="journal article" date="2013" name="BMC Microbiol.">
        <title>Taxonomy and evolution of bacteriochlorophyll a-containing members of the OM60/NOR5 clade of marine gammaproteobacteria: description of Luminiphilus syltensis gen. nov., sp. nov., reclassification of Haliea rubra as Pseudohaliea rubra gen. nov., comb. nov., and emendation of Chromatocurvus halotolerans.</title>
        <authorList>
            <person name="Spring S."/>
            <person name="Riedel T."/>
            <person name="Sproer C."/>
            <person name="Yan S."/>
            <person name="Harder J."/>
            <person name="Fuchs B.M."/>
        </authorList>
    </citation>
    <scope>NUCLEOTIDE SEQUENCE [LARGE SCALE GENOMIC DNA]</scope>
    <source>
        <strain evidence="9">NOR51-B</strain>
    </source>
</reference>
<dbReference type="InterPro" id="IPR015797">
    <property type="entry name" value="NUDIX_hydrolase-like_dom_sf"/>
</dbReference>
<evidence type="ECO:0000256" key="4">
    <source>
        <dbReference type="ARBA" id="ARBA00022801"/>
    </source>
</evidence>
<dbReference type="SUPFAM" id="SSF55811">
    <property type="entry name" value="Nudix"/>
    <property type="match status" value="1"/>
</dbReference>
<keyword evidence="9" id="KW-1185">Reference proteome</keyword>
<dbReference type="Pfam" id="PF00293">
    <property type="entry name" value="NUDIX"/>
    <property type="match status" value="1"/>
</dbReference>
<dbReference type="Gene3D" id="3.90.79.10">
    <property type="entry name" value="Nucleoside Triphosphate Pyrophosphohydrolase"/>
    <property type="match status" value="1"/>
</dbReference>
<dbReference type="RefSeq" id="WP_009019084.1">
    <property type="nucleotide sequence ID" value="NZ_DS999411.1"/>
</dbReference>
<comment type="cofactor">
    <cofactor evidence="2">
        <name>Mg(2+)</name>
        <dbReference type="ChEBI" id="CHEBI:18420"/>
    </cofactor>
</comment>
<dbReference type="OrthoDB" id="7056880at2"/>
<dbReference type="InterPro" id="IPR045121">
    <property type="entry name" value="CoAse"/>
</dbReference>
<dbReference type="PROSITE" id="PS51462">
    <property type="entry name" value="NUDIX"/>
    <property type="match status" value="1"/>
</dbReference>
<dbReference type="InterPro" id="IPR000086">
    <property type="entry name" value="NUDIX_hydrolase_dom"/>
</dbReference>
<dbReference type="STRING" id="565045.NOR51B_273"/>
<proteinExistence type="predicted"/>
<sequence length="194" mass="22123">MSLNIEQLEQRLRRHPKPRQDHGPAKRQAAVALPLLEGRRGPELAMIQRARRVGDPWSGHMGFPGGRRDAGDASELACAIRETREEIGVDLEACAKLLCELSDVDTGWRKDRPELLVSPFVFRLAVLPELTLNHEVDAVVQIPLAFFLDKGNRVPHHWEWRGTRLSSDSYLYRGHRIWGLSLRMIDELLEAAQR</sequence>
<keyword evidence="4 8" id="KW-0378">Hydrolase</keyword>
<evidence type="ECO:0000313" key="9">
    <source>
        <dbReference type="Proteomes" id="UP000004699"/>
    </source>
</evidence>
<keyword evidence="3" id="KW-0479">Metal-binding</keyword>
<dbReference type="HOGENOM" id="CLU_040940_5_3_6"/>
<organism evidence="8 9">
    <name type="scientific">Luminiphilus syltensis NOR5-1B</name>
    <dbReference type="NCBI Taxonomy" id="565045"/>
    <lineage>
        <taxon>Bacteria</taxon>
        <taxon>Pseudomonadati</taxon>
        <taxon>Pseudomonadota</taxon>
        <taxon>Gammaproteobacteria</taxon>
        <taxon>Cellvibrionales</taxon>
        <taxon>Halieaceae</taxon>
        <taxon>Luminiphilus</taxon>
    </lineage>
</organism>
<dbReference type="CDD" id="cd03426">
    <property type="entry name" value="NUDIX_CoAse_Nudt7"/>
    <property type="match status" value="1"/>
</dbReference>
<name>B8KW13_9GAMM</name>
<dbReference type="eggNOG" id="COG0494">
    <property type="taxonomic scope" value="Bacteria"/>
</dbReference>
<evidence type="ECO:0000259" key="7">
    <source>
        <dbReference type="PROSITE" id="PS51462"/>
    </source>
</evidence>
<dbReference type="EMBL" id="DS999411">
    <property type="protein sequence ID" value="EED34336.1"/>
    <property type="molecule type" value="Genomic_DNA"/>
</dbReference>
<dbReference type="PANTHER" id="PTHR12992">
    <property type="entry name" value="NUDIX HYDROLASE"/>
    <property type="match status" value="1"/>
</dbReference>
<gene>
    <name evidence="8" type="ORF">NOR51B_273</name>
</gene>
<evidence type="ECO:0000256" key="5">
    <source>
        <dbReference type="ARBA" id="ARBA00022842"/>
    </source>
</evidence>
<evidence type="ECO:0000256" key="1">
    <source>
        <dbReference type="ARBA" id="ARBA00001936"/>
    </source>
</evidence>
<dbReference type="PANTHER" id="PTHR12992:SF11">
    <property type="entry name" value="MITOCHONDRIAL COENZYME A DIPHOSPHATASE NUDT8"/>
    <property type="match status" value="1"/>
</dbReference>
<dbReference type="GO" id="GO:0046872">
    <property type="term" value="F:metal ion binding"/>
    <property type="evidence" value="ECO:0007669"/>
    <property type="project" value="UniProtKB-KW"/>
</dbReference>
<evidence type="ECO:0000256" key="2">
    <source>
        <dbReference type="ARBA" id="ARBA00001946"/>
    </source>
</evidence>
<evidence type="ECO:0000313" key="8">
    <source>
        <dbReference type="EMBL" id="EED34336.1"/>
    </source>
</evidence>
<keyword evidence="5" id="KW-0460">Magnesium</keyword>
<protein>
    <submittedName>
        <fullName evidence="8">Nudix hydrolase</fullName>
    </submittedName>
</protein>
<dbReference type="AlphaFoldDB" id="B8KW13"/>
<feature type="domain" description="Nudix hydrolase" evidence="7">
    <location>
        <begin position="26"/>
        <end position="167"/>
    </location>
</feature>
<keyword evidence="6" id="KW-0464">Manganese</keyword>
<comment type="cofactor">
    <cofactor evidence="1">
        <name>Mn(2+)</name>
        <dbReference type="ChEBI" id="CHEBI:29035"/>
    </cofactor>
</comment>
<dbReference type="GO" id="GO:0010945">
    <property type="term" value="F:coenzyme A diphosphatase activity"/>
    <property type="evidence" value="ECO:0007669"/>
    <property type="project" value="InterPro"/>
</dbReference>
<evidence type="ECO:0000256" key="3">
    <source>
        <dbReference type="ARBA" id="ARBA00022723"/>
    </source>
</evidence>